<feature type="compositionally biased region" description="Low complexity" evidence="6">
    <location>
        <begin position="98"/>
        <end position="112"/>
    </location>
</feature>
<dbReference type="Pfam" id="PF06886">
    <property type="entry name" value="TPX2"/>
    <property type="match status" value="1"/>
</dbReference>
<dbReference type="AlphaFoldDB" id="A0A674KE82"/>
<keyword evidence="4" id="KW-0206">Cytoskeleton</keyword>
<reference evidence="9" key="2">
    <citation type="submission" date="2025-09" db="UniProtKB">
        <authorList>
            <consortium name="Ensembl"/>
        </authorList>
    </citation>
    <scope>IDENTIFICATION</scope>
</reference>
<comment type="subcellular location">
    <subcellularLocation>
        <location evidence="1">Cytoplasm</location>
        <location evidence="1">Cytoskeleton</location>
    </subcellularLocation>
</comment>
<evidence type="ECO:0000313" key="9">
    <source>
        <dbReference type="Ensembl" id="ENSTMTP00000030802.1"/>
    </source>
</evidence>
<evidence type="ECO:0000259" key="7">
    <source>
        <dbReference type="Pfam" id="PF06886"/>
    </source>
</evidence>
<dbReference type="Pfam" id="PF09041">
    <property type="entry name" value="Aurora-A_bind"/>
    <property type="match status" value="1"/>
</dbReference>
<dbReference type="Proteomes" id="UP000472274">
    <property type="component" value="Unplaced"/>
</dbReference>
<dbReference type="Ensembl" id="ENSTMTT00000031923.1">
    <property type="protein sequence ID" value="ENSTMTP00000030802.1"/>
    <property type="gene ID" value="ENSTMTG00000022208.1"/>
</dbReference>
<evidence type="ECO:0000313" key="10">
    <source>
        <dbReference type="Proteomes" id="UP000472274"/>
    </source>
</evidence>
<evidence type="ECO:0000256" key="4">
    <source>
        <dbReference type="ARBA" id="ARBA00023212"/>
    </source>
</evidence>
<reference evidence="9" key="1">
    <citation type="submission" date="2025-08" db="UniProtKB">
        <authorList>
            <consortium name="Ensembl"/>
        </authorList>
    </citation>
    <scope>IDENTIFICATION</scope>
</reference>
<protein>
    <recommendedName>
        <fullName evidence="11">TPX2 C-terminal domain-containing protein</fullName>
    </recommendedName>
</protein>
<keyword evidence="10" id="KW-1185">Reference proteome</keyword>
<accession>A0A674KE82</accession>
<evidence type="ECO:0000256" key="5">
    <source>
        <dbReference type="SAM" id="Coils"/>
    </source>
</evidence>
<evidence type="ECO:0000256" key="3">
    <source>
        <dbReference type="ARBA" id="ARBA00022490"/>
    </source>
</evidence>
<evidence type="ECO:0008006" key="11">
    <source>
        <dbReference type="Google" id="ProtNLM"/>
    </source>
</evidence>
<feature type="coiled-coil region" evidence="5">
    <location>
        <begin position="201"/>
        <end position="244"/>
    </location>
</feature>
<feature type="domain" description="TPX2 C-terminal" evidence="7">
    <location>
        <begin position="192"/>
        <end position="262"/>
    </location>
</feature>
<comment type="similarity">
    <text evidence="2">Belongs to the TPX2 family.</text>
</comment>
<dbReference type="InParanoid" id="A0A674KE82"/>
<feature type="region of interest" description="Disordered" evidence="6">
    <location>
        <begin position="98"/>
        <end position="121"/>
    </location>
</feature>
<keyword evidence="5" id="KW-0175">Coiled coil</keyword>
<organism evidence="9 10">
    <name type="scientific">Terrapene triunguis</name>
    <name type="common">Three-toed box turtle</name>
    <dbReference type="NCBI Taxonomy" id="2587831"/>
    <lineage>
        <taxon>Eukaryota</taxon>
        <taxon>Metazoa</taxon>
        <taxon>Chordata</taxon>
        <taxon>Craniata</taxon>
        <taxon>Vertebrata</taxon>
        <taxon>Euteleostomi</taxon>
        <taxon>Archelosauria</taxon>
        <taxon>Testudinata</taxon>
        <taxon>Testudines</taxon>
        <taxon>Cryptodira</taxon>
        <taxon>Durocryptodira</taxon>
        <taxon>Testudinoidea</taxon>
        <taxon>Emydidae</taxon>
        <taxon>Terrapene</taxon>
    </lineage>
</organism>
<dbReference type="InterPro" id="IPR027329">
    <property type="entry name" value="TPX2_C"/>
</dbReference>
<dbReference type="GO" id="GO:0005856">
    <property type="term" value="C:cytoskeleton"/>
    <property type="evidence" value="ECO:0007669"/>
    <property type="project" value="UniProtKB-SubCell"/>
</dbReference>
<evidence type="ECO:0000256" key="2">
    <source>
        <dbReference type="ARBA" id="ARBA00005885"/>
    </source>
</evidence>
<name>A0A674KE82_9SAUR</name>
<keyword evidence="3" id="KW-0963">Cytoplasm</keyword>
<dbReference type="InterPro" id="IPR015128">
    <property type="entry name" value="Aurora-A-bd"/>
</dbReference>
<proteinExistence type="inferred from homology"/>
<evidence type="ECO:0000256" key="1">
    <source>
        <dbReference type="ARBA" id="ARBA00004245"/>
    </source>
</evidence>
<evidence type="ECO:0000256" key="6">
    <source>
        <dbReference type="SAM" id="MobiDB-lite"/>
    </source>
</evidence>
<evidence type="ECO:0000259" key="8">
    <source>
        <dbReference type="Pfam" id="PF09041"/>
    </source>
</evidence>
<feature type="domain" description="Aurora-A binding" evidence="8">
    <location>
        <begin position="1"/>
        <end position="66"/>
    </location>
</feature>
<sequence>MSHPPSSDSYGAELTDINFGTLNDNNMQSVDSWFDLKASSENVLPAENVAIILQHKSAFSKANLPQGENLEMEEREMLEAMLRSWNIVGSLAAWRVPSNDASAPAPSGASQSRVSRRLSAQQKNAEEIEKLQQYKFKAQKLNPRIIEGGPYRTTCRQMNGEKRQHVSKLIQMPLSLLYQRRIASQKQFPKALSWQQRAKEHQKFKKRLAELETLKEKLREEARQQEAEREKEELARLRQELVHKANPVHNYHSLEVKPSDQPLIMPTSPNFSDRFWC</sequence>